<feature type="transmembrane region" description="Helical" evidence="3">
    <location>
        <begin position="70"/>
        <end position="86"/>
    </location>
</feature>
<evidence type="ECO:0000256" key="3">
    <source>
        <dbReference type="SAM" id="Phobius"/>
    </source>
</evidence>
<evidence type="ECO:0000313" key="5">
    <source>
        <dbReference type="Proteomes" id="UP000297447"/>
    </source>
</evidence>
<dbReference type="EMBL" id="SOHE01000072">
    <property type="protein sequence ID" value="TFD46546.1"/>
    <property type="molecule type" value="Genomic_DNA"/>
</dbReference>
<keyword evidence="3" id="KW-0472">Membrane</keyword>
<organism evidence="4 5">
    <name type="scientific">Cryobacterium frigoriphilum</name>
    <dbReference type="NCBI Taxonomy" id="1259150"/>
    <lineage>
        <taxon>Bacteria</taxon>
        <taxon>Bacillati</taxon>
        <taxon>Actinomycetota</taxon>
        <taxon>Actinomycetes</taxon>
        <taxon>Micrococcales</taxon>
        <taxon>Microbacteriaceae</taxon>
        <taxon>Cryobacterium</taxon>
    </lineage>
</organism>
<comment type="caution">
    <text evidence="4">The sequence shown here is derived from an EMBL/GenBank/DDBJ whole genome shotgun (WGS) entry which is preliminary data.</text>
</comment>
<sequence length="93" mass="11030">MTYAIRFTPWAAKQVGKLDPTAAKRIREFLEQKLSRLDNPRLLGKKLLNEDFWRYRVGDYRILTSIDEDLILILILILILVVEVAHRREVRKP</sequence>
<evidence type="ECO:0000256" key="2">
    <source>
        <dbReference type="ARBA" id="ARBA00022649"/>
    </source>
</evidence>
<dbReference type="PANTHER" id="PTHR35601">
    <property type="entry name" value="TOXIN RELE"/>
    <property type="match status" value="1"/>
</dbReference>
<name>A0A4V3IQI1_9MICO</name>
<dbReference type="RefSeq" id="WP_134520722.1">
    <property type="nucleotide sequence ID" value="NZ_SOHE01000072.1"/>
</dbReference>
<gene>
    <name evidence="4" type="ORF">E3T55_16900</name>
</gene>
<dbReference type="Pfam" id="PF05016">
    <property type="entry name" value="ParE_toxin"/>
    <property type="match status" value="1"/>
</dbReference>
<evidence type="ECO:0000313" key="4">
    <source>
        <dbReference type="EMBL" id="TFD46546.1"/>
    </source>
</evidence>
<dbReference type="Proteomes" id="UP000297447">
    <property type="component" value="Unassembled WGS sequence"/>
</dbReference>
<dbReference type="SUPFAM" id="SSF143011">
    <property type="entry name" value="RelE-like"/>
    <property type="match status" value="1"/>
</dbReference>
<keyword evidence="3" id="KW-0812">Transmembrane</keyword>
<dbReference type="Gene3D" id="3.30.2310.20">
    <property type="entry name" value="RelE-like"/>
    <property type="match status" value="1"/>
</dbReference>
<keyword evidence="2" id="KW-1277">Toxin-antitoxin system</keyword>
<dbReference type="InterPro" id="IPR007712">
    <property type="entry name" value="RelE/ParE_toxin"/>
</dbReference>
<proteinExistence type="inferred from homology"/>
<reference evidence="4 5" key="1">
    <citation type="submission" date="2019-03" db="EMBL/GenBank/DDBJ databases">
        <title>Genomics of glacier-inhabiting Cryobacterium strains.</title>
        <authorList>
            <person name="Liu Q."/>
            <person name="Xin Y.-H."/>
        </authorList>
    </citation>
    <scope>NUCLEOTIDE SEQUENCE [LARGE SCALE GENOMIC DNA]</scope>
    <source>
        <strain evidence="4 5">Hh14</strain>
    </source>
</reference>
<dbReference type="InterPro" id="IPR035093">
    <property type="entry name" value="RelE/ParE_toxin_dom_sf"/>
</dbReference>
<dbReference type="AlphaFoldDB" id="A0A4V3IQI1"/>
<evidence type="ECO:0000256" key="1">
    <source>
        <dbReference type="ARBA" id="ARBA00006226"/>
    </source>
</evidence>
<accession>A0A4V3IQI1</accession>
<dbReference type="OrthoDB" id="5326046at2"/>
<keyword evidence="5" id="KW-1185">Reference proteome</keyword>
<dbReference type="PANTHER" id="PTHR35601:SF1">
    <property type="entry name" value="TOXIN RELE"/>
    <property type="match status" value="1"/>
</dbReference>
<protein>
    <submittedName>
        <fullName evidence="4">Type II toxin-antitoxin system RelE/ParE family toxin</fullName>
    </submittedName>
</protein>
<keyword evidence="3" id="KW-1133">Transmembrane helix</keyword>
<comment type="similarity">
    <text evidence="1">Belongs to the RelE toxin family.</text>
</comment>